<keyword evidence="1" id="KW-0812">Transmembrane</keyword>
<dbReference type="InterPro" id="IPR025520">
    <property type="entry name" value="DUF4408"/>
</dbReference>
<dbReference type="GeneID" id="101494775"/>
<evidence type="ECO:0000313" key="3">
    <source>
        <dbReference type="Proteomes" id="UP000087171"/>
    </source>
</evidence>
<keyword evidence="1" id="KW-1133">Transmembrane helix</keyword>
<dbReference type="KEGG" id="cam:101494775"/>
<dbReference type="OrthoDB" id="1933168at2759"/>
<evidence type="ECO:0000313" key="4">
    <source>
        <dbReference type="RefSeq" id="XP_027186599.1"/>
    </source>
</evidence>
<evidence type="ECO:0000256" key="1">
    <source>
        <dbReference type="SAM" id="Phobius"/>
    </source>
</evidence>
<feature type="domain" description="DUF4408" evidence="2">
    <location>
        <begin position="54"/>
        <end position="84"/>
    </location>
</feature>
<evidence type="ECO:0000259" key="2">
    <source>
        <dbReference type="Pfam" id="PF14364"/>
    </source>
</evidence>
<accession>A0A3Q7WY41</accession>
<gene>
    <name evidence="4" type="primary">LOC101494775</name>
</gene>
<dbReference type="AlphaFoldDB" id="A0A3Q7WY41"/>
<organism evidence="3 4">
    <name type="scientific">Cicer arietinum</name>
    <name type="common">Chickpea</name>
    <name type="synonym">Garbanzo</name>
    <dbReference type="NCBI Taxonomy" id="3827"/>
    <lineage>
        <taxon>Eukaryota</taxon>
        <taxon>Viridiplantae</taxon>
        <taxon>Streptophyta</taxon>
        <taxon>Embryophyta</taxon>
        <taxon>Tracheophyta</taxon>
        <taxon>Spermatophyta</taxon>
        <taxon>Magnoliopsida</taxon>
        <taxon>eudicotyledons</taxon>
        <taxon>Gunneridae</taxon>
        <taxon>Pentapetalae</taxon>
        <taxon>rosids</taxon>
        <taxon>fabids</taxon>
        <taxon>Fabales</taxon>
        <taxon>Fabaceae</taxon>
        <taxon>Papilionoideae</taxon>
        <taxon>50 kb inversion clade</taxon>
        <taxon>NPAAA clade</taxon>
        <taxon>Hologalegina</taxon>
        <taxon>IRL clade</taxon>
        <taxon>Cicereae</taxon>
        <taxon>Cicer</taxon>
    </lineage>
</organism>
<dbReference type="RefSeq" id="XP_027186599.1">
    <property type="nucleotide sequence ID" value="XM_027330798.1"/>
</dbReference>
<name>A0A3Q7WY41_CICAR</name>
<dbReference type="PaxDb" id="3827-XP_004515289.1"/>
<sequence length="168" mass="19736">MDLFETPSSLKQNRLEKSIWVAKLVLMSMGIISILILLKVSIIPYTFDVLSTLPQLWFSLRKWLTVPFVFIIVNFIIIPIIASSYFTNQTNNTNPIELENPTNEHHEEENVVEQVIEEVEVVEEEKEKRVVFVRYRTRFAVYIFLELRLCEEARTSFRQGGLFSMSIF</sequence>
<keyword evidence="1" id="KW-0472">Membrane</keyword>
<keyword evidence="3" id="KW-1185">Reference proteome</keyword>
<feature type="transmembrane region" description="Helical" evidence="1">
    <location>
        <begin position="63"/>
        <end position="86"/>
    </location>
</feature>
<dbReference type="Pfam" id="PF14364">
    <property type="entry name" value="DUF4408"/>
    <property type="match status" value="1"/>
</dbReference>
<feature type="transmembrane region" description="Helical" evidence="1">
    <location>
        <begin position="20"/>
        <end position="43"/>
    </location>
</feature>
<reference evidence="4" key="1">
    <citation type="submission" date="2025-08" db="UniProtKB">
        <authorList>
            <consortium name="RefSeq"/>
        </authorList>
    </citation>
    <scope>IDENTIFICATION</scope>
    <source>
        <tissue evidence="4">Etiolated seedlings</tissue>
    </source>
</reference>
<protein>
    <submittedName>
        <fullName evidence="4">Uncharacterized protein LOC101494775</fullName>
    </submittedName>
</protein>
<proteinExistence type="predicted"/>
<dbReference type="Proteomes" id="UP000087171">
    <property type="component" value="Unplaced"/>
</dbReference>